<feature type="transmembrane region" description="Helical" evidence="6">
    <location>
        <begin position="220"/>
        <end position="245"/>
    </location>
</feature>
<dbReference type="GO" id="GO:0016757">
    <property type="term" value="F:glycosyltransferase activity"/>
    <property type="evidence" value="ECO:0007669"/>
    <property type="project" value="UniProtKB-KW"/>
</dbReference>
<reference evidence="8 9" key="1">
    <citation type="journal article" date="2016" name="Sci. Rep.">
        <title>The Dendrobium catenatum Lindl. genome sequence provides insights into polysaccharide synthase, floral development and adaptive evolution.</title>
        <authorList>
            <person name="Zhang G.Q."/>
            <person name="Xu Q."/>
            <person name="Bian C."/>
            <person name="Tsai W.C."/>
            <person name="Yeh C.M."/>
            <person name="Liu K.W."/>
            <person name="Yoshida K."/>
            <person name="Zhang L.S."/>
            <person name="Chang S.B."/>
            <person name="Chen F."/>
            <person name="Shi Y."/>
            <person name="Su Y.Y."/>
            <person name="Zhang Y.Q."/>
            <person name="Chen L.J."/>
            <person name="Yin Y."/>
            <person name="Lin M."/>
            <person name="Huang H."/>
            <person name="Deng H."/>
            <person name="Wang Z.W."/>
            <person name="Zhu S.L."/>
            <person name="Zhao X."/>
            <person name="Deng C."/>
            <person name="Niu S.C."/>
            <person name="Huang J."/>
            <person name="Wang M."/>
            <person name="Liu G.H."/>
            <person name="Yang H.J."/>
            <person name="Xiao X.J."/>
            <person name="Hsiao Y.Y."/>
            <person name="Wu W.L."/>
            <person name="Chen Y.Y."/>
            <person name="Mitsuda N."/>
            <person name="Ohme-Takagi M."/>
            <person name="Luo Y.B."/>
            <person name="Van de Peer Y."/>
            <person name="Liu Z.J."/>
        </authorList>
    </citation>
    <scope>NUCLEOTIDE SEQUENCE [LARGE SCALE GENOMIC DNA]</scope>
    <source>
        <tissue evidence="8">The whole plant</tissue>
    </source>
</reference>
<dbReference type="InterPro" id="IPR040911">
    <property type="entry name" value="Exostosin_GT47"/>
</dbReference>
<dbReference type="InterPro" id="IPR004263">
    <property type="entry name" value="Exostosin"/>
</dbReference>
<dbReference type="GO" id="GO:0000139">
    <property type="term" value="C:Golgi membrane"/>
    <property type="evidence" value="ECO:0007669"/>
    <property type="project" value="UniProtKB-SubCell"/>
</dbReference>
<dbReference type="Proteomes" id="UP000233837">
    <property type="component" value="Unassembled WGS sequence"/>
</dbReference>
<organism evidence="8 9">
    <name type="scientific">Dendrobium catenatum</name>
    <dbReference type="NCBI Taxonomy" id="906689"/>
    <lineage>
        <taxon>Eukaryota</taxon>
        <taxon>Viridiplantae</taxon>
        <taxon>Streptophyta</taxon>
        <taxon>Embryophyta</taxon>
        <taxon>Tracheophyta</taxon>
        <taxon>Spermatophyta</taxon>
        <taxon>Magnoliopsida</taxon>
        <taxon>Liliopsida</taxon>
        <taxon>Asparagales</taxon>
        <taxon>Orchidaceae</taxon>
        <taxon>Epidendroideae</taxon>
        <taxon>Malaxideae</taxon>
        <taxon>Dendrobiinae</taxon>
        <taxon>Dendrobium</taxon>
    </lineage>
</organism>
<dbReference type="PANTHER" id="PTHR11062">
    <property type="entry name" value="EXOSTOSIN HEPARAN SULFATE GLYCOSYLTRANSFERASE -RELATED"/>
    <property type="match status" value="1"/>
</dbReference>
<gene>
    <name evidence="8" type="ORF">MA16_Dca004927</name>
</gene>
<reference evidence="8 9" key="2">
    <citation type="journal article" date="2017" name="Nature">
        <title>The Apostasia genome and the evolution of orchids.</title>
        <authorList>
            <person name="Zhang G.Q."/>
            <person name="Liu K.W."/>
            <person name="Li Z."/>
            <person name="Lohaus R."/>
            <person name="Hsiao Y.Y."/>
            <person name="Niu S.C."/>
            <person name="Wang J.Y."/>
            <person name="Lin Y.C."/>
            <person name="Xu Q."/>
            <person name="Chen L.J."/>
            <person name="Yoshida K."/>
            <person name="Fujiwara S."/>
            <person name="Wang Z.W."/>
            <person name="Zhang Y.Q."/>
            <person name="Mitsuda N."/>
            <person name="Wang M."/>
            <person name="Liu G.H."/>
            <person name="Pecoraro L."/>
            <person name="Huang H.X."/>
            <person name="Xiao X.J."/>
            <person name="Lin M."/>
            <person name="Wu X.Y."/>
            <person name="Wu W.L."/>
            <person name="Chen Y.Y."/>
            <person name="Chang S.B."/>
            <person name="Sakamoto S."/>
            <person name="Ohme-Takagi M."/>
            <person name="Yagi M."/>
            <person name="Zeng S.J."/>
            <person name="Shen C.Y."/>
            <person name="Yeh C.M."/>
            <person name="Luo Y.B."/>
            <person name="Tsai W.C."/>
            <person name="Van de Peer Y."/>
            <person name="Liu Z.J."/>
        </authorList>
    </citation>
    <scope>NUCLEOTIDE SEQUENCE [LARGE SCALE GENOMIC DNA]</scope>
    <source>
        <tissue evidence="8">The whole plant</tissue>
    </source>
</reference>
<protein>
    <submittedName>
        <fullName evidence="8">Putative glycosyltransferase</fullName>
    </submittedName>
</protein>
<comment type="similarity">
    <text evidence="2">Belongs to the glycosyltransferase 47 family.</text>
</comment>
<evidence type="ECO:0000256" key="4">
    <source>
        <dbReference type="ARBA" id="ARBA00022968"/>
    </source>
</evidence>
<dbReference type="Pfam" id="PF03016">
    <property type="entry name" value="Exostosin_GT47"/>
    <property type="match status" value="1"/>
</dbReference>
<keyword evidence="6" id="KW-0812">Transmembrane</keyword>
<keyword evidence="9" id="KW-1185">Reference proteome</keyword>
<accession>A0A2I0WGE6</accession>
<sequence>MPILAKEPCNVDCHSSGDFLSPFVINQQVAGWLLVGSNDAGFGAIVMSRVAVEVENEVEWVACQAEVCVFSSEDVVTPGPVAKLVSSTLLIVCGGDIRELGKLVELRRAEQERRFKELTSWLDALWFLDESRLPQGPGVAQALRLLGQSQVNFPLHPFVSSKKDNKIHNFLLQMSQDWIFKLTPALFVAVFTVLVLDVASRYCDLRRLSSVLDFVRIMQSLVMISLFAMSTEGTIFRRLVCPMYVRIHSTMSERKMQSTISETRRFLFYVVSLSIFLLIFSCFTLWRSNSANSLIPESVLMLMLVNNTSVLSNKGGGGSKSISSLQSLVTPPTYVKNTKPPSNIRVDFKQNAQDMKVCDSNQAILKVFMYELPPEFHFGLLGWKGKSGQAWPDVSDVNNLPNYPGGLNLQHSMEYWLILDLLASDYPDVNRPCTAVRVHDSSISDVILVPFFSSVSYNRHSKLHGKEKVSRDKFLQDKLVKFLRNQEEWKISGGRNHLIMAHHPNSLLDARRELGSAIFLLADFGRYPHEIANIKKDIIAPYKHVVNSIGNDSSPFEARPILAYFQGAIIRKDNSFPLLKGGMIRQELYQLLKNEKDVHFTYGTVAGNGINRAGKGMASSRFCLNIAGDTPSSNRLFDAIVSHCVPVIISDNIELPFEDVLNYSDFAVFVQASDAIKEGYLLNLLRGINSEQWTQMWRRLKEVAPHFEYQYPSKDGDAVEMIWKAVARKSAAVRLSIHKENRFRRSQTGE</sequence>
<keyword evidence="6" id="KW-0472">Membrane</keyword>
<comment type="subcellular location">
    <subcellularLocation>
        <location evidence="1">Golgi apparatus membrane</location>
        <topology evidence="1">Single-pass type II membrane protein</topology>
    </subcellularLocation>
</comment>
<name>A0A2I0WGE6_9ASPA</name>
<dbReference type="STRING" id="906689.A0A2I0WGE6"/>
<evidence type="ECO:0000313" key="8">
    <source>
        <dbReference type="EMBL" id="PKU74736.1"/>
    </source>
</evidence>
<proteinExistence type="inferred from homology"/>
<keyword evidence="8" id="KW-0808">Transferase</keyword>
<keyword evidence="3" id="KW-0328">Glycosyltransferase</keyword>
<evidence type="ECO:0000256" key="1">
    <source>
        <dbReference type="ARBA" id="ARBA00004323"/>
    </source>
</evidence>
<dbReference type="EMBL" id="KZ502668">
    <property type="protein sequence ID" value="PKU74736.1"/>
    <property type="molecule type" value="Genomic_DNA"/>
</dbReference>
<evidence type="ECO:0000256" key="5">
    <source>
        <dbReference type="ARBA" id="ARBA00023034"/>
    </source>
</evidence>
<evidence type="ECO:0000256" key="3">
    <source>
        <dbReference type="ARBA" id="ARBA00022676"/>
    </source>
</evidence>
<keyword evidence="5" id="KW-0333">Golgi apparatus</keyword>
<evidence type="ECO:0000256" key="2">
    <source>
        <dbReference type="ARBA" id="ARBA00010271"/>
    </source>
</evidence>
<dbReference type="PANTHER" id="PTHR11062:SF249">
    <property type="entry name" value="OS08G0438600 PROTEIN"/>
    <property type="match status" value="1"/>
</dbReference>
<feature type="transmembrane region" description="Helical" evidence="6">
    <location>
        <begin position="178"/>
        <end position="200"/>
    </location>
</feature>
<feature type="transmembrane region" description="Helical" evidence="6">
    <location>
        <begin position="266"/>
        <end position="286"/>
    </location>
</feature>
<evidence type="ECO:0000313" key="9">
    <source>
        <dbReference type="Proteomes" id="UP000233837"/>
    </source>
</evidence>
<keyword evidence="4" id="KW-0735">Signal-anchor</keyword>
<keyword evidence="6" id="KW-1133">Transmembrane helix</keyword>
<dbReference type="AlphaFoldDB" id="A0A2I0WGE6"/>
<evidence type="ECO:0000256" key="6">
    <source>
        <dbReference type="SAM" id="Phobius"/>
    </source>
</evidence>
<feature type="domain" description="Exostosin GT47" evidence="7">
    <location>
        <begin position="365"/>
        <end position="682"/>
    </location>
</feature>
<evidence type="ECO:0000259" key="7">
    <source>
        <dbReference type="Pfam" id="PF03016"/>
    </source>
</evidence>